<dbReference type="Proteomes" id="UP000095300">
    <property type="component" value="Unassembled WGS sequence"/>
</dbReference>
<dbReference type="VEuPathDB" id="VectorBase:SCAU005133"/>
<evidence type="ECO:0000256" key="1">
    <source>
        <dbReference type="SAM" id="Phobius"/>
    </source>
</evidence>
<dbReference type="InterPro" id="IPR026749">
    <property type="entry name" value="Tmem135"/>
</dbReference>
<name>A0A1I8P5Z2_STOCA</name>
<gene>
    <name evidence="2" type="primary">106081842</name>
</gene>
<dbReference type="PANTHER" id="PTHR12459:SF15">
    <property type="entry name" value="TRANSMEMBRANE PROTEIN 135"/>
    <property type="match status" value="1"/>
</dbReference>
<keyword evidence="1" id="KW-1133">Transmembrane helix</keyword>
<dbReference type="EnsemblMetazoa" id="SCAU005133-RB">
    <property type="protein sequence ID" value="SCAU005133-PB"/>
    <property type="gene ID" value="SCAU005133"/>
</dbReference>
<feature type="transmembrane region" description="Helical" evidence="1">
    <location>
        <begin position="73"/>
        <end position="95"/>
    </location>
</feature>
<dbReference type="KEGG" id="scac:106081842"/>
<keyword evidence="1" id="KW-0812">Transmembrane</keyword>
<organism evidence="2 3">
    <name type="scientific">Stomoxys calcitrans</name>
    <name type="common">Stable fly</name>
    <name type="synonym">Conops calcitrans</name>
    <dbReference type="NCBI Taxonomy" id="35570"/>
    <lineage>
        <taxon>Eukaryota</taxon>
        <taxon>Metazoa</taxon>
        <taxon>Ecdysozoa</taxon>
        <taxon>Arthropoda</taxon>
        <taxon>Hexapoda</taxon>
        <taxon>Insecta</taxon>
        <taxon>Pterygota</taxon>
        <taxon>Neoptera</taxon>
        <taxon>Endopterygota</taxon>
        <taxon>Diptera</taxon>
        <taxon>Brachycera</taxon>
        <taxon>Muscomorpha</taxon>
        <taxon>Muscoidea</taxon>
        <taxon>Muscidae</taxon>
        <taxon>Stomoxys</taxon>
    </lineage>
</organism>
<dbReference type="STRING" id="35570.A0A1I8P5Z2"/>
<accession>A0A1I8P5Z2</accession>
<reference evidence="2" key="1">
    <citation type="submission" date="2020-05" db="UniProtKB">
        <authorList>
            <consortium name="EnsemblMetazoa"/>
        </authorList>
    </citation>
    <scope>IDENTIFICATION</scope>
    <source>
        <strain evidence="2">USDA</strain>
    </source>
</reference>
<proteinExistence type="predicted"/>
<dbReference type="OrthoDB" id="291792at2759"/>
<dbReference type="PANTHER" id="PTHR12459">
    <property type="entry name" value="TRANSMEMBRANE PROTEIN 135-RELATED"/>
    <property type="match status" value="1"/>
</dbReference>
<evidence type="ECO:0008006" key="4">
    <source>
        <dbReference type="Google" id="ProtNLM"/>
    </source>
</evidence>
<evidence type="ECO:0000313" key="3">
    <source>
        <dbReference type="Proteomes" id="UP000095300"/>
    </source>
</evidence>
<sequence>MVVPSKVFEPPICVNHCSQSILHPGIGCLRYFFNNLLNNSIGGLKYFSPLLITPLVLKSKTMNKELFLSTLKYYLKTVFWTAMASSTSFYCICLFRNILGRFLKYTTLFMPTVLGMQFFWFLPDKAMKLFCTATSQAVYEGLLRQYPNTMTNILLHSTFTQTFLFMVNSAIILHYKRLHVYKEFWFMQPYPKMKESDYEQLDNNANVKENSNPSVIKCVHGHIKCSKFLLDGLKIGMACGIPMDLLSALMKGKVPKGCKGLGTAIWAKLKTFRPNMAGFFVFYAAIYRLSSCLLHKYYGHLSADLQHLVAGFLGGSAYLWVNKVSFYTLSTVIAIQALWDQFCIKVSQSKDSKTSKRKPNLALLLLKDISFSRIVFSLNMGYLVHNFIINYEVLNGLTRGFLDGVTSNQTKIIRESITQNSLEELVAIAKSNAVKTFL</sequence>
<keyword evidence="3" id="KW-1185">Reference proteome</keyword>
<protein>
    <recommendedName>
        <fullName evidence="4">Transmembrane protein 135 N-terminal domain-containing protein</fullName>
    </recommendedName>
</protein>
<keyword evidence="1" id="KW-0472">Membrane</keyword>
<evidence type="ECO:0000313" key="2">
    <source>
        <dbReference type="EnsemblMetazoa" id="SCAU005133-PB"/>
    </source>
</evidence>
<dbReference type="AlphaFoldDB" id="A0A1I8P5Z2"/>
<feature type="transmembrane region" description="Helical" evidence="1">
    <location>
        <begin position="153"/>
        <end position="175"/>
    </location>
</feature>